<dbReference type="AlphaFoldDB" id="A0A2S8B452"/>
<gene>
    <name evidence="2" type="ORF">CVO77_13445</name>
</gene>
<keyword evidence="1" id="KW-0732">Signal</keyword>
<protein>
    <submittedName>
        <fullName evidence="2">Uncharacterized protein</fullName>
    </submittedName>
</protein>
<proteinExistence type="predicted"/>
<evidence type="ECO:0000313" key="2">
    <source>
        <dbReference type="EMBL" id="PQM27184.1"/>
    </source>
</evidence>
<evidence type="ECO:0000313" key="3">
    <source>
        <dbReference type="Proteomes" id="UP000238954"/>
    </source>
</evidence>
<dbReference type="OrthoDB" id="5956991at2"/>
<organism evidence="2 3">
    <name type="scientific">Sphingopyxis lindanitolerans</name>
    <dbReference type="NCBI Taxonomy" id="2054227"/>
    <lineage>
        <taxon>Bacteria</taxon>
        <taxon>Pseudomonadati</taxon>
        <taxon>Pseudomonadota</taxon>
        <taxon>Alphaproteobacteria</taxon>
        <taxon>Sphingomonadales</taxon>
        <taxon>Sphingomonadaceae</taxon>
        <taxon>Sphingopyxis</taxon>
    </lineage>
</organism>
<feature type="signal peptide" evidence="1">
    <location>
        <begin position="1"/>
        <end position="23"/>
    </location>
</feature>
<accession>A0A2S8B452</accession>
<feature type="chain" id="PRO_5015437054" evidence="1">
    <location>
        <begin position="24"/>
        <end position="134"/>
    </location>
</feature>
<keyword evidence="3" id="KW-1185">Reference proteome</keyword>
<dbReference type="Proteomes" id="UP000238954">
    <property type="component" value="Chromosome"/>
</dbReference>
<evidence type="ECO:0000256" key="1">
    <source>
        <dbReference type="SAM" id="SignalP"/>
    </source>
</evidence>
<sequence length="134" mass="14417">MPAILAAAAMVAAPAAFAPAAFAKDKRTPEQQLEKLLEGRVAGAPQDCINLAATNSSQVIDKTAIVYRVGDTLWVNRPRGGADQLGDDDILVTKTTSSRLCSIDTVELHDRTSHMYSGFVSLGEFVPYRRAKAR</sequence>
<dbReference type="EMBL" id="PHFW01000003">
    <property type="protein sequence ID" value="PQM27184.1"/>
    <property type="molecule type" value="Genomic_DNA"/>
</dbReference>
<reference evidence="3" key="1">
    <citation type="submission" date="2017-11" db="EMBL/GenBank/DDBJ databases">
        <title>The complete genome sequence of Sphingopyxis pomeranensis sp. nov. strain WS5A3p.</title>
        <authorList>
            <person name="Kaminski M.A."/>
        </authorList>
    </citation>
    <scope>NUCLEOTIDE SEQUENCE [LARGE SCALE GENOMIC DNA]</scope>
    <source>
        <strain evidence="3">WS5A3p</strain>
    </source>
</reference>
<comment type="caution">
    <text evidence="2">The sequence shown here is derived from an EMBL/GenBank/DDBJ whole genome shotgun (WGS) entry which is preliminary data.</text>
</comment>
<name>A0A2S8B452_9SPHN</name>